<evidence type="ECO:0000313" key="7">
    <source>
        <dbReference type="EMBL" id="SVE20358.1"/>
    </source>
</evidence>
<evidence type="ECO:0000256" key="1">
    <source>
        <dbReference type="ARBA" id="ARBA00004162"/>
    </source>
</evidence>
<keyword evidence="2" id="KW-1003">Cell membrane</keyword>
<dbReference type="InterPro" id="IPR003400">
    <property type="entry name" value="ExbD"/>
</dbReference>
<feature type="transmembrane region" description="Helical" evidence="6">
    <location>
        <begin position="12"/>
        <end position="32"/>
    </location>
</feature>
<protein>
    <recommendedName>
        <fullName evidence="8">Biopolymer transporter ExbD</fullName>
    </recommendedName>
</protein>
<dbReference type="Gene3D" id="3.30.420.270">
    <property type="match status" value="1"/>
</dbReference>
<name>A0A383BLU7_9ZZZZ</name>
<reference evidence="7" key="1">
    <citation type="submission" date="2018-05" db="EMBL/GenBank/DDBJ databases">
        <authorList>
            <person name="Lanie J.A."/>
            <person name="Ng W.-L."/>
            <person name="Kazmierczak K.M."/>
            <person name="Andrzejewski T.M."/>
            <person name="Davidsen T.M."/>
            <person name="Wayne K.J."/>
            <person name="Tettelin H."/>
            <person name="Glass J.I."/>
            <person name="Rusch D."/>
            <person name="Podicherti R."/>
            <person name="Tsui H.-C.T."/>
            <person name="Winkler M.E."/>
        </authorList>
    </citation>
    <scope>NUCLEOTIDE SEQUENCE</scope>
</reference>
<gene>
    <name evidence="7" type="ORF">METZ01_LOCUS473212</name>
</gene>
<proteinExistence type="predicted"/>
<keyword evidence="4 6" id="KW-1133">Transmembrane helix</keyword>
<organism evidence="7">
    <name type="scientific">marine metagenome</name>
    <dbReference type="NCBI Taxonomy" id="408172"/>
    <lineage>
        <taxon>unclassified sequences</taxon>
        <taxon>metagenomes</taxon>
        <taxon>ecological metagenomes</taxon>
    </lineage>
</organism>
<dbReference type="EMBL" id="UINC01201154">
    <property type="protein sequence ID" value="SVE20358.1"/>
    <property type="molecule type" value="Genomic_DNA"/>
</dbReference>
<evidence type="ECO:0000256" key="3">
    <source>
        <dbReference type="ARBA" id="ARBA00022692"/>
    </source>
</evidence>
<comment type="subcellular location">
    <subcellularLocation>
        <location evidence="1">Cell membrane</location>
        <topology evidence="1">Single-pass membrane protein</topology>
    </subcellularLocation>
</comment>
<evidence type="ECO:0000256" key="2">
    <source>
        <dbReference type="ARBA" id="ARBA00022475"/>
    </source>
</evidence>
<dbReference type="PANTHER" id="PTHR30558">
    <property type="entry name" value="EXBD MEMBRANE COMPONENT OF PMF-DRIVEN MACROMOLECULE IMPORT SYSTEM"/>
    <property type="match status" value="1"/>
</dbReference>
<dbReference type="GO" id="GO:0022857">
    <property type="term" value="F:transmembrane transporter activity"/>
    <property type="evidence" value="ECO:0007669"/>
    <property type="project" value="InterPro"/>
</dbReference>
<dbReference type="Pfam" id="PF02472">
    <property type="entry name" value="ExbD"/>
    <property type="match status" value="1"/>
</dbReference>
<evidence type="ECO:0000256" key="6">
    <source>
        <dbReference type="SAM" id="Phobius"/>
    </source>
</evidence>
<evidence type="ECO:0000256" key="5">
    <source>
        <dbReference type="ARBA" id="ARBA00023136"/>
    </source>
</evidence>
<evidence type="ECO:0000256" key="4">
    <source>
        <dbReference type="ARBA" id="ARBA00022989"/>
    </source>
</evidence>
<dbReference type="GO" id="GO:0005886">
    <property type="term" value="C:plasma membrane"/>
    <property type="evidence" value="ECO:0007669"/>
    <property type="project" value="UniProtKB-SubCell"/>
</dbReference>
<dbReference type="PANTHER" id="PTHR30558:SF3">
    <property type="entry name" value="BIOPOLYMER TRANSPORT PROTEIN EXBD-RELATED"/>
    <property type="match status" value="1"/>
</dbReference>
<dbReference type="AlphaFoldDB" id="A0A383BLU7"/>
<keyword evidence="5 6" id="KW-0472">Membrane</keyword>
<sequence>MKARYYVSPVAPQVPTGSMADIAFLLVIFFMLTTSFSPERTSVELPNSQIRTEVSKNAAIVAITQDGVLKFTDGERPSFTISESELGKLASEIIGFIPGKEFVIKADRSVRYEHVDKVLEQLRLNGAKKIGLLTDRRVGETI</sequence>
<evidence type="ECO:0008006" key="8">
    <source>
        <dbReference type="Google" id="ProtNLM"/>
    </source>
</evidence>
<keyword evidence="3 6" id="KW-0812">Transmembrane</keyword>
<accession>A0A383BLU7</accession>